<feature type="region of interest" description="Disordered" evidence="1">
    <location>
        <begin position="26"/>
        <end position="54"/>
    </location>
</feature>
<keyword evidence="3" id="KW-1185">Reference proteome</keyword>
<dbReference type="EMBL" id="JASCZI010184108">
    <property type="protein sequence ID" value="MED6189934.1"/>
    <property type="molecule type" value="Genomic_DNA"/>
</dbReference>
<protein>
    <submittedName>
        <fullName evidence="2">Uncharacterized protein</fullName>
    </submittedName>
</protein>
<evidence type="ECO:0000313" key="3">
    <source>
        <dbReference type="Proteomes" id="UP001341840"/>
    </source>
</evidence>
<name>A0ABU6WVK5_9FABA</name>
<comment type="caution">
    <text evidence="2">The sequence shown here is derived from an EMBL/GenBank/DDBJ whole genome shotgun (WGS) entry which is preliminary data.</text>
</comment>
<accession>A0ABU6WVK5</accession>
<organism evidence="2 3">
    <name type="scientific">Stylosanthes scabra</name>
    <dbReference type="NCBI Taxonomy" id="79078"/>
    <lineage>
        <taxon>Eukaryota</taxon>
        <taxon>Viridiplantae</taxon>
        <taxon>Streptophyta</taxon>
        <taxon>Embryophyta</taxon>
        <taxon>Tracheophyta</taxon>
        <taxon>Spermatophyta</taxon>
        <taxon>Magnoliopsida</taxon>
        <taxon>eudicotyledons</taxon>
        <taxon>Gunneridae</taxon>
        <taxon>Pentapetalae</taxon>
        <taxon>rosids</taxon>
        <taxon>fabids</taxon>
        <taxon>Fabales</taxon>
        <taxon>Fabaceae</taxon>
        <taxon>Papilionoideae</taxon>
        <taxon>50 kb inversion clade</taxon>
        <taxon>dalbergioids sensu lato</taxon>
        <taxon>Dalbergieae</taxon>
        <taxon>Pterocarpus clade</taxon>
        <taxon>Stylosanthes</taxon>
    </lineage>
</organism>
<gene>
    <name evidence="2" type="ORF">PIB30_100826</name>
</gene>
<feature type="compositionally biased region" description="Pro residues" evidence="1">
    <location>
        <begin position="37"/>
        <end position="46"/>
    </location>
</feature>
<feature type="non-terminal residue" evidence="2">
    <location>
        <position position="54"/>
    </location>
</feature>
<evidence type="ECO:0000256" key="1">
    <source>
        <dbReference type="SAM" id="MobiDB-lite"/>
    </source>
</evidence>
<proteinExistence type="predicted"/>
<dbReference type="Proteomes" id="UP001341840">
    <property type="component" value="Unassembled WGS sequence"/>
</dbReference>
<reference evidence="2 3" key="1">
    <citation type="journal article" date="2023" name="Plants (Basel)">
        <title>Bridging the Gap: Combining Genomics and Transcriptomics Approaches to Understand Stylosanthes scabra, an Orphan Legume from the Brazilian Caatinga.</title>
        <authorList>
            <person name="Ferreira-Neto J.R.C."/>
            <person name="da Silva M.D."/>
            <person name="Binneck E."/>
            <person name="de Melo N.F."/>
            <person name="da Silva R.H."/>
            <person name="de Melo A.L.T.M."/>
            <person name="Pandolfi V."/>
            <person name="Bustamante F.O."/>
            <person name="Brasileiro-Vidal A.C."/>
            <person name="Benko-Iseppon A.M."/>
        </authorList>
    </citation>
    <scope>NUCLEOTIDE SEQUENCE [LARGE SCALE GENOMIC DNA]</scope>
    <source>
        <tissue evidence="2">Leaves</tissue>
    </source>
</reference>
<sequence length="54" mass="5910">MEAQKRTDAQLSHLTELLQRIANQSIVSPQAQAQPSSPLPSQPLPNPRAASMQF</sequence>
<evidence type="ECO:0000313" key="2">
    <source>
        <dbReference type="EMBL" id="MED6189934.1"/>
    </source>
</evidence>